<evidence type="ECO:0000256" key="8">
    <source>
        <dbReference type="ARBA" id="ARBA00023012"/>
    </source>
</evidence>
<evidence type="ECO:0000259" key="14">
    <source>
        <dbReference type="PROSITE" id="PS50109"/>
    </source>
</evidence>
<evidence type="ECO:0000256" key="4">
    <source>
        <dbReference type="ARBA" id="ARBA00018672"/>
    </source>
</evidence>
<dbReference type="HOGENOM" id="CLU_307515_0_0_9"/>
<dbReference type="Gene3D" id="3.30.565.10">
    <property type="entry name" value="Histidine kinase-like ATPase, C-terminal domain"/>
    <property type="match status" value="1"/>
</dbReference>
<organism evidence="17 18">
    <name type="scientific">Desulforamulus reducens (strain ATCC BAA-1160 / DSM 100696 / MI-1)</name>
    <name type="common">Desulfotomaculum reducens</name>
    <dbReference type="NCBI Taxonomy" id="349161"/>
    <lineage>
        <taxon>Bacteria</taxon>
        <taxon>Bacillati</taxon>
        <taxon>Bacillota</taxon>
        <taxon>Clostridia</taxon>
        <taxon>Eubacteriales</taxon>
        <taxon>Peptococcaceae</taxon>
        <taxon>Desulforamulus</taxon>
    </lineage>
</organism>
<evidence type="ECO:0000259" key="16">
    <source>
        <dbReference type="PROSITE" id="PS50885"/>
    </source>
</evidence>
<dbReference type="STRING" id="349161.Dred_1556"/>
<protein>
    <recommendedName>
        <fullName evidence="4">Stage 0 sporulation protein A homolog</fullName>
        <ecNumber evidence="3">2.7.13.3</ecNumber>
    </recommendedName>
</protein>
<dbReference type="Gene3D" id="6.10.340.10">
    <property type="match status" value="1"/>
</dbReference>
<keyword evidence="9 13" id="KW-0472">Membrane</keyword>
<evidence type="ECO:0000256" key="1">
    <source>
        <dbReference type="ARBA" id="ARBA00000085"/>
    </source>
</evidence>
<dbReference type="SUPFAM" id="SSF55781">
    <property type="entry name" value="GAF domain-like"/>
    <property type="match status" value="1"/>
</dbReference>
<dbReference type="Pfam" id="PF13185">
    <property type="entry name" value="GAF_2"/>
    <property type="match status" value="1"/>
</dbReference>
<dbReference type="SMART" id="SM00388">
    <property type="entry name" value="HisKA"/>
    <property type="match status" value="1"/>
</dbReference>
<dbReference type="InterPro" id="IPR011006">
    <property type="entry name" value="CheY-like_superfamily"/>
</dbReference>
<evidence type="ECO:0000256" key="3">
    <source>
        <dbReference type="ARBA" id="ARBA00012438"/>
    </source>
</evidence>
<dbReference type="EC" id="2.7.13.3" evidence="3"/>
<keyword evidence="12" id="KW-0175">Coiled coil</keyword>
<dbReference type="RefSeq" id="WP_011877900.1">
    <property type="nucleotide sequence ID" value="NC_009253.1"/>
</dbReference>
<dbReference type="GO" id="GO:0009927">
    <property type="term" value="F:histidine phosphotransfer kinase activity"/>
    <property type="evidence" value="ECO:0007669"/>
    <property type="project" value="TreeGrafter"/>
</dbReference>
<dbReference type="InterPro" id="IPR029016">
    <property type="entry name" value="GAF-like_dom_sf"/>
</dbReference>
<dbReference type="AlphaFoldDB" id="A4J4T1"/>
<dbReference type="InterPro" id="IPR001789">
    <property type="entry name" value="Sig_transdc_resp-reg_receiver"/>
</dbReference>
<dbReference type="SUPFAM" id="SSF55785">
    <property type="entry name" value="PYP-like sensor domain (PAS domain)"/>
    <property type="match status" value="1"/>
</dbReference>
<dbReference type="PROSITE" id="PS50885">
    <property type="entry name" value="HAMP"/>
    <property type="match status" value="1"/>
</dbReference>
<dbReference type="Gene3D" id="3.30.450.40">
    <property type="match status" value="1"/>
</dbReference>
<evidence type="ECO:0000256" key="12">
    <source>
        <dbReference type="SAM" id="Coils"/>
    </source>
</evidence>
<feature type="transmembrane region" description="Helical" evidence="13">
    <location>
        <begin position="6"/>
        <end position="27"/>
    </location>
</feature>
<proteinExistence type="predicted"/>
<dbReference type="PROSITE" id="PS50110">
    <property type="entry name" value="RESPONSE_REGULATORY"/>
    <property type="match status" value="1"/>
</dbReference>
<dbReference type="Pfam" id="PF13188">
    <property type="entry name" value="PAS_8"/>
    <property type="match status" value="1"/>
</dbReference>
<dbReference type="EMBL" id="CP000612">
    <property type="protein sequence ID" value="ABO50084.1"/>
    <property type="molecule type" value="Genomic_DNA"/>
</dbReference>
<dbReference type="CDD" id="cd00082">
    <property type="entry name" value="HisKA"/>
    <property type="match status" value="1"/>
</dbReference>
<reference evidence="17 18" key="1">
    <citation type="submission" date="2007-03" db="EMBL/GenBank/DDBJ databases">
        <title>Complete sequence of Desulfotomaculum reducens MI-1.</title>
        <authorList>
            <consortium name="US DOE Joint Genome Institute"/>
            <person name="Copeland A."/>
            <person name="Lucas S."/>
            <person name="Lapidus A."/>
            <person name="Barry K."/>
            <person name="Detter J.C."/>
            <person name="Glavina del Rio T."/>
            <person name="Hammon N."/>
            <person name="Israni S."/>
            <person name="Dalin E."/>
            <person name="Tice H."/>
            <person name="Pitluck S."/>
            <person name="Sims D."/>
            <person name="Brettin T."/>
            <person name="Bruce D."/>
            <person name="Han C."/>
            <person name="Tapia R."/>
            <person name="Schmutz J."/>
            <person name="Larimer F."/>
            <person name="Land M."/>
            <person name="Hauser L."/>
            <person name="Kyrpides N."/>
            <person name="Kim E."/>
            <person name="Tebo B.M."/>
            <person name="Richardson P."/>
        </authorList>
    </citation>
    <scope>NUCLEOTIDE SEQUENCE [LARGE SCALE GENOMIC DNA]</scope>
    <source>
        <strain evidence="17 18">MI-1</strain>
    </source>
</reference>
<dbReference type="Pfam" id="PF02518">
    <property type="entry name" value="HATPase_c"/>
    <property type="match status" value="1"/>
</dbReference>
<evidence type="ECO:0000256" key="13">
    <source>
        <dbReference type="SAM" id="Phobius"/>
    </source>
</evidence>
<evidence type="ECO:0000313" key="18">
    <source>
        <dbReference type="Proteomes" id="UP000001556"/>
    </source>
</evidence>
<dbReference type="InterPro" id="IPR036097">
    <property type="entry name" value="HisK_dim/P_sf"/>
</dbReference>
<keyword evidence="18" id="KW-1185">Reference proteome</keyword>
<dbReference type="Gene3D" id="3.30.450.20">
    <property type="entry name" value="PAS domain"/>
    <property type="match status" value="1"/>
</dbReference>
<name>A4J4T1_DESRM</name>
<feature type="domain" description="HAMP" evidence="16">
    <location>
        <begin position="202"/>
        <end position="254"/>
    </location>
</feature>
<dbReference type="InterPro" id="IPR000014">
    <property type="entry name" value="PAS"/>
</dbReference>
<evidence type="ECO:0000313" key="17">
    <source>
        <dbReference type="EMBL" id="ABO50084.1"/>
    </source>
</evidence>
<dbReference type="PROSITE" id="PS50109">
    <property type="entry name" value="HIS_KIN"/>
    <property type="match status" value="1"/>
</dbReference>
<dbReference type="InterPro" id="IPR003661">
    <property type="entry name" value="HisK_dim/P_dom"/>
</dbReference>
<dbReference type="eggNOG" id="COG5002">
    <property type="taxonomic scope" value="Bacteria"/>
</dbReference>
<dbReference type="GO" id="GO:0005886">
    <property type="term" value="C:plasma membrane"/>
    <property type="evidence" value="ECO:0007669"/>
    <property type="project" value="TreeGrafter"/>
</dbReference>
<dbReference type="SMART" id="SM00387">
    <property type="entry name" value="HATPase_c"/>
    <property type="match status" value="1"/>
</dbReference>
<dbReference type="SUPFAM" id="SSF52172">
    <property type="entry name" value="CheY-like"/>
    <property type="match status" value="1"/>
</dbReference>
<feature type="coiled-coil region" evidence="12">
    <location>
        <begin position="462"/>
        <end position="492"/>
    </location>
</feature>
<dbReference type="InterPro" id="IPR004358">
    <property type="entry name" value="Sig_transdc_His_kin-like_C"/>
</dbReference>
<dbReference type="Pfam" id="PF00512">
    <property type="entry name" value="HisKA"/>
    <property type="match status" value="1"/>
</dbReference>
<evidence type="ECO:0000256" key="10">
    <source>
        <dbReference type="ARBA" id="ARBA00024867"/>
    </source>
</evidence>
<dbReference type="InterPro" id="IPR003594">
    <property type="entry name" value="HATPase_dom"/>
</dbReference>
<dbReference type="SUPFAM" id="SSF55874">
    <property type="entry name" value="ATPase domain of HSP90 chaperone/DNA topoisomerase II/histidine kinase"/>
    <property type="match status" value="1"/>
</dbReference>
<comment type="subcellular location">
    <subcellularLocation>
        <location evidence="2">Membrane</location>
    </subcellularLocation>
</comment>
<keyword evidence="8" id="KW-0902">Two-component regulatory system</keyword>
<sequence>MNMGKKLFASYMVFVLIIGIIVSTDYYDSKMTKKHTVEIAELKPLNDVIQNLSYDFLMQRNSINQYIVSKDLAALDTYREYHLKAEKDITHLKDFTNKFPEISTEIEAAIMESRQQNKALNEIVNQAVFEGVQDSKILFSNSRHQDDEFLFALNNLQNKTQNIIRNSLNKMVQQSEDLHQFNYLLLILSLPLGVILGYVLSKRYTNPIRKLIKATAKDENGNYKTIHGVLPKDEVGILATAFNDMVITINNEHSLLKEQNLKLLSQQEEMSAQNEEIRAQQEELSAILDQVNAEQDKLLQLHEFNTLLNESIELTVLSDTILRYCLKAFKADAGALLVKDPDEEAIYIAASAGLDASVGETIPMDNLRGLVKRCYLEQQSIIVSYPATEVSAGIRLAETQRSAHEVYVPFTFNSQKLGFIILSKLSGNRFHDNEVTLLEAQMSQGAMAINNALVYKRIEKMYEDILEQAALVEQLNAQLETEKDNLSRAREITRSVVESINEAIVMVNIDDEVVAVNKRWQELFEYEGDLRGSSSEVLFRTSIDCLENSAEAYNKLTEIMAHPMNQGEFNAVQENRVLRVWTGPVLDRAENLIGRLYVFRDITIEAEVDRMKSEFVSTVSHELRTPLSSILGFSELLLIKKLSEEARTKYTKTIHKEAKRLTDLVNDFLDLQRMELGKQVYDKEDFIALDLLAEVVESFAASGVDHDITLQTVERFFINADKERVTQVLINLLSNAVKFSPKGTKITLGVTPDEEYAKFFIKDQGLGIPKDVQDNLFSKFYRVDNSDRRKIGGTGLGLSICKEIVEAHGGKIWVESEHGHGSVFYFTVKLSEKSITGDAEINSAPRLQKDKSIKRVLLVEDDRSLALLFKEHLADCGYRVEVRATGEEALKTIKHSKPDVIILDILLAGEMNGWTILQTLKQDKSTENIPIIVSSCLPEKEQALALGANEYLIKPFEPQLLIRIVKDLLSREKDSQTFMIVPKNQKVSQLLVMRLKEKGFFVKDIIDEKEAILVSMDKPID</sequence>
<dbReference type="InterPro" id="IPR035965">
    <property type="entry name" value="PAS-like_dom_sf"/>
</dbReference>
<keyword evidence="5 11" id="KW-0597">Phosphoprotein</keyword>
<keyword evidence="7 17" id="KW-0418">Kinase</keyword>
<feature type="coiled-coil region" evidence="12">
    <location>
        <begin position="256"/>
        <end position="297"/>
    </location>
</feature>
<evidence type="ECO:0000259" key="15">
    <source>
        <dbReference type="PROSITE" id="PS50110"/>
    </source>
</evidence>
<accession>A4J4T1</accession>
<dbReference type="OrthoDB" id="9806130at2"/>
<comment type="function">
    <text evidence="10">May play the central regulatory role in sporulation. It may be an element of the effector pathway responsible for the activation of sporulation genes in response to nutritional stress. Spo0A may act in concert with spo0H (a sigma factor) to control the expression of some genes that are critical to the sporulation process.</text>
</comment>
<evidence type="ECO:0000256" key="7">
    <source>
        <dbReference type="ARBA" id="ARBA00022777"/>
    </source>
</evidence>
<feature type="domain" description="Response regulatory" evidence="15">
    <location>
        <begin position="855"/>
        <end position="969"/>
    </location>
</feature>
<dbReference type="Gene3D" id="3.40.50.2300">
    <property type="match status" value="1"/>
</dbReference>
<keyword evidence="13" id="KW-1133">Transmembrane helix</keyword>
<dbReference type="GO" id="GO:0000155">
    <property type="term" value="F:phosphorelay sensor kinase activity"/>
    <property type="evidence" value="ECO:0007669"/>
    <property type="project" value="InterPro"/>
</dbReference>
<dbReference type="Gene3D" id="1.10.287.130">
    <property type="match status" value="1"/>
</dbReference>
<dbReference type="InterPro" id="IPR005467">
    <property type="entry name" value="His_kinase_dom"/>
</dbReference>
<dbReference type="FunFam" id="1.10.287.130:FF:000001">
    <property type="entry name" value="Two-component sensor histidine kinase"/>
    <property type="match status" value="1"/>
</dbReference>
<dbReference type="PRINTS" id="PR00344">
    <property type="entry name" value="BCTRLSENSOR"/>
</dbReference>
<dbReference type="SUPFAM" id="SSF47384">
    <property type="entry name" value="Homodimeric domain of signal transducing histidine kinase"/>
    <property type="match status" value="1"/>
</dbReference>
<keyword evidence="13" id="KW-0812">Transmembrane</keyword>
<feature type="domain" description="Histidine kinase" evidence="14">
    <location>
        <begin position="618"/>
        <end position="832"/>
    </location>
</feature>
<evidence type="ECO:0000256" key="5">
    <source>
        <dbReference type="ARBA" id="ARBA00022553"/>
    </source>
</evidence>
<evidence type="ECO:0000256" key="2">
    <source>
        <dbReference type="ARBA" id="ARBA00004370"/>
    </source>
</evidence>
<dbReference type="PANTHER" id="PTHR43047">
    <property type="entry name" value="TWO-COMPONENT HISTIDINE PROTEIN KINASE"/>
    <property type="match status" value="1"/>
</dbReference>
<feature type="modified residue" description="4-aspartylphosphate" evidence="11">
    <location>
        <position position="904"/>
    </location>
</feature>
<dbReference type="FunFam" id="3.30.565.10:FF:000006">
    <property type="entry name" value="Sensor histidine kinase WalK"/>
    <property type="match status" value="1"/>
</dbReference>
<keyword evidence="6 17" id="KW-0808">Transferase</keyword>
<dbReference type="SUPFAM" id="SSF158472">
    <property type="entry name" value="HAMP domain-like"/>
    <property type="match status" value="1"/>
</dbReference>
<dbReference type="InterPro" id="IPR003018">
    <property type="entry name" value="GAF"/>
</dbReference>
<evidence type="ECO:0000256" key="6">
    <source>
        <dbReference type="ARBA" id="ARBA00022679"/>
    </source>
</evidence>
<dbReference type="KEGG" id="drm:Dred_1556"/>
<dbReference type="InterPro" id="IPR036890">
    <property type="entry name" value="HATPase_C_sf"/>
</dbReference>
<dbReference type="PANTHER" id="PTHR43047:SF72">
    <property type="entry name" value="OSMOSENSING HISTIDINE PROTEIN KINASE SLN1"/>
    <property type="match status" value="1"/>
</dbReference>
<dbReference type="Pfam" id="PF00072">
    <property type="entry name" value="Response_reg"/>
    <property type="match status" value="1"/>
</dbReference>
<dbReference type="InterPro" id="IPR003660">
    <property type="entry name" value="HAMP_dom"/>
</dbReference>
<dbReference type="CDD" id="cd16922">
    <property type="entry name" value="HATPase_EvgS-ArcB-TorS-like"/>
    <property type="match status" value="1"/>
</dbReference>
<dbReference type="SMART" id="SM00448">
    <property type="entry name" value="REC"/>
    <property type="match status" value="1"/>
</dbReference>
<comment type="catalytic activity">
    <reaction evidence="1">
        <text>ATP + protein L-histidine = ADP + protein N-phospho-L-histidine.</text>
        <dbReference type="EC" id="2.7.13.3"/>
    </reaction>
</comment>
<evidence type="ECO:0000256" key="11">
    <source>
        <dbReference type="PROSITE-ProRule" id="PRU00169"/>
    </source>
</evidence>
<dbReference type="CDD" id="cd06225">
    <property type="entry name" value="HAMP"/>
    <property type="match status" value="1"/>
</dbReference>
<gene>
    <name evidence="17" type="ordered locus">Dred_1556</name>
</gene>
<evidence type="ECO:0000256" key="9">
    <source>
        <dbReference type="ARBA" id="ARBA00023136"/>
    </source>
</evidence>
<dbReference type="CDD" id="cd17574">
    <property type="entry name" value="REC_OmpR"/>
    <property type="match status" value="1"/>
</dbReference>
<dbReference type="Proteomes" id="UP000001556">
    <property type="component" value="Chromosome"/>
</dbReference>